<dbReference type="EC" id="1.18.1.2" evidence="4"/>
<accession>A0A6M4H394</accession>
<dbReference type="GO" id="GO:0004324">
    <property type="term" value="F:ferredoxin-NADP+ reductase activity"/>
    <property type="evidence" value="ECO:0007669"/>
    <property type="project" value="UniProtKB-EC"/>
</dbReference>
<organism evidence="4 5">
    <name type="scientific">Usitatibacter rugosus</name>
    <dbReference type="NCBI Taxonomy" id="2732067"/>
    <lineage>
        <taxon>Bacteria</taxon>
        <taxon>Pseudomonadati</taxon>
        <taxon>Pseudomonadota</taxon>
        <taxon>Betaproteobacteria</taxon>
        <taxon>Nitrosomonadales</taxon>
        <taxon>Usitatibacteraceae</taxon>
        <taxon>Usitatibacter</taxon>
    </lineage>
</organism>
<dbReference type="KEGG" id="uru:DSM104443_04258"/>
<dbReference type="Pfam" id="PF07992">
    <property type="entry name" value="Pyr_redox_2"/>
    <property type="match status" value="1"/>
</dbReference>
<name>A0A6M4H394_9PROT</name>
<evidence type="ECO:0000256" key="2">
    <source>
        <dbReference type="ARBA" id="ARBA00023002"/>
    </source>
</evidence>
<dbReference type="SUPFAM" id="SSF51905">
    <property type="entry name" value="FAD/NAD(P)-binding domain"/>
    <property type="match status" value="1"/>
</dbReference>
<evidence type="ECO:0000313" key="5">
    <source>
        <dbReference type="Proteomes" id="UP000501534"/>
    </source>
</evidence>
<keyword evidence="1" id="KW-0285">Flavoprotein</keyword>
<dbReference type="AlphaFoldDB" id="A0A6M4H394"/>
<evidence type="ECO:0000259" key="3">
    <source>
        <dbReference type="PROSITE" id="PS50042"/>
    </source>
</evidence>
<proteinExistence type="predicted"/>
<dbReference type="Gene3D" id="3.40.30.10">
    <property type="entry name" value="Glutaredoxin"/>
    <property type="match status" value="1"/>
</dbReference>
<evidence type="ECO:0000256" key="1">
    <source>
        <dbReference type="ARBA" id="ARBA00022630"/>
    </source>
</evidence>
<dbReference type="SUPFAM" id="SSF51206">
    <property type="entry name" value="cAMP-binding domain-like"/>
    <property type="match status" value="1"/>
</dbReference>
<dbReference type="InterPro" id="IPR050097">
    <property type="entry name" value="Ferredoxin-NADP_redctase_2"/>
</dbReference>
<dbReference type="PROSITE" id="PS50042">
    <property type="entry name" value="CNMP_BINDING_3"/>
    <property type="match status" value="1"/>
</dbReference>
<dbReference type="CDD" id="cd00038">
    <property type="entry name" value="CAP_ED"/>
    <property type="match status" value="1"/>
</dbReference>
<feature type="domain" description="Cyclic nucleotide-binding" evidence="3">
    <location>
        <begin position="21"/>
        <end position="142"/>
    </location>
</feature>
<dbReference type="InterPro" id="IPR023753">
    <property type="entry name" value="FAD/NAD-binding_dom"/>
</dbReference>
<dbReference type="RefSeq" id="WP_171095999.1">
    <property type="nucleotide sequence ID" value="NZ_CP053069.1"/>
</dbReference>
<sequence length="575" mass="61056">MADATRSEAADAFLRTRQDDAFPVLPEAAIERMRRYGAVRRFKSGEPLFEIGKPTPGMFVLLSGGVKISTRDGHHRPIDITTYTQRGHFTGEVGQLAGRPGFVDGTATGDTETILIAPDRLRALLVDEALVGETIMRALIVRRVGLIKRGAGGPTILGSESSPDVVRLTNFLRRAGYPYEVLDPTTDHEAEACLVSIHAERVERELPIVLCPDGTILYNPANDELGKCLGMLVTGGEDGIFDVVVVGSGPAGLSTAVYAASEGLSVLVIDANAFGGQAGASMRIENYFGFPTGIEGMALCARGFNQAVKFGAQTMIPMRVTKLDCERTSSHEPIRLDLADGRKLRARTVVIATGASYKRLALDNLHEFEGRGVSFWASPIEAKLCHGREVVLVGGGNSAGQAAVFLAAHAAKVWMMVRASGLEATMSKYLIDRIRSTPNIELLTRTEITKLEGGAEGLEYVTWRCRDTGESDRCEVRNVFLFVGADPATGWLRSCPVELDAKGFVCTQPGSLQTNVEGVFAVGDVRAGSTKRVGASIGEGANAVAQIHAYLAGIGAVVAPATSATPAAPIAQAAS</sequence>
<dbReference type="PRINTS" id="PR00368">
    <property type="entry name" value="FADPNR"/>
</dbReference>
<dbReference type="Gene3D" id="2.60.120.10">
    <property type="entry name" value="Jelly Rolls"/>
    <property type="match status" value="1"/>
</dbReference>
<dbReference type="InterPro" id="IPR036188">
    <property type="entry name" value="FAD/NAD-bd_sf"/>
</dbReference>
<dbReference type="InterPro" id="IPR014710">
    <property type="entry name" value="RmlC-like_jellyroll"/>
</dbReference>
<dbReference type="Pfam" id="PF00027">
    <property type="entry name" value="cNMP_binding"/>
    <property type="match status" value="1"/>
</dbReference>
<dbReference type="Proteomes" id="UP000501534">
    <property type="component" value="Chromosome"/>
</dbReference>
<keyword evidence="2 4" id="KW-0560">Oxidoreductase</keyword>
<keyword evidence="5" id="KW-1185">Reference proteome</keyword>
<evidence type="ECO:0000313" key="4">
    <source>
        <dbReference type="EMBL" id="QJR13163.1"/>
    </source>
</evidence>
<dbReference type="InterPro" id="IPR000595">
    <property type="entry name" value="cNMP-bd_dom"/>
</dbReference>
<dbReference type="Gene3D" id="3.50.50.60">
    <property type="entry name" value="FAD/NAD(P)-binding domain"/>
    <property type="match status" value="2"/>
</dbReference>
<dbReference type="PRINTS" id="PR00469">
    <property type="entry name" value="PNDRDTASEII"/>
</dbReference>
<gene>
    <name evidence="4" type="ORF">DSM104443_04258</name>
</gene>
<reference evidence="4 5" key="1">
    <citation type="submission" date="2020-04" db="EMBL/GenBank/DDBJ databases">
        <title>Usitatibacter rugosus gen. nov., sp. nov. and Usitatibacter palustris sp. nov., novel members of Usitatibacteraceae fam. nov. within the order Nitrosomonadales isolated from soil.</title>
        <authorList>
            <person name="Huber K.J."/>
            <person name="Neumann-Schaal M."/>
            <person name="Geppert A."/>
            <person name="Luckner M."/>
            <person name="Wanner G."/>
            <person name="Overmann J."/>
        </authorList>
    </citation>
    <scope>NUCLEOTIDE SEQUENCE [LARGE SCALE GENOMIC DNA]</scope>
    <source>
        <strain evidence="4 5">0125_3</strain>
    </source>
</reference>
<dbReference type="InterPro" id="IPR018490">
    <property type="entry name" value="cNMP-bd_dom_sf"/>
</dbReference>
<dbReference type="PANTHER" id="PTHR48105">
    <property type="entry name" value="THIOREDOXIN REDUCTASE 1-RELATED-RELATED"/>
    <property type="match status" value="1"/>
</dbReference>
<protein>
    <submittedName>
        <fullName evidence="4">Ferredoxin--NADP reductase</fullName>
        <ecNumber evidence="4">1.18.1.2</ecNumber>
    </submittedName>
</protein>
<dbReference type="EMBL" id="CP053069">
    <property type="protein sequence ID" value="QJR13163.1"/>
    <property type="molecule type" value="Genomic_DNA"/>
</dbReference>